<dbReference type="EMBL" id="CP034687">
    <property type="protein sequence ID" value="AZS88839.1"/>
    <property type="molecule type" value="Genomic_DNA"/>
</dbReference>
<dbReference type="Pfam" id="PF00975">
    <property type="entry name" value="Thioesterase"/>
    <property type="match status" value="1"/>
</dbReference>
<gene>
    <name evidence="6" type="ORF">DDJ31_04445</name>
    <name evidence="5" type="ORF">ELQ87_34820</name>
</gene>
<dbReference type="Pfam" id="PF00550">
    <property type="entry name" value="PP-binding"/>
    <property type="match status" value="1"/>
</dbReference>
<dbReference type="SUPFAM" id="SSF52777">
    <property type="entry name" value="CoA-dependent acyltransferases"/>
    <property type="match status" value="2"/>
</dbReference>
<reference evidence="5 7" key="2">
    <citation type="submission" date="2018-12" db="EMBL/GenBank/DDBJ databases">
        <title>Streptomyces griseoviridis F1-27 complete genome.</title>
        <authorList>
            <person name="Mariita R.M."/>
            <person name="Sello J.K."/>
        </authorList>
    </citation>
    <scope>NUCLEOTIDE SEQUENCE [LARGE SCALE GENOMIC DNA]</scope>
    <source>
        <strain evidence="5 7">F1-27</strain>
    </source>
</reference>
<dbReference type="Pfam" id="PF13193">
    <property type="entry name" value="AMP-binding_C"/>
    <property type="match status" value="1"/>
</dbReference>
<dbReference type="PROSITE" id="PS00455">
    <property type="entry name" value="AMP_BINDING"/>
    <property type="match status" value="1"/>
</dbReference>
<dbReference type="GO" id="GO:0008610">
    <property type="term" value="P:lipid biosynthetic process"/>
    <property type="evidence" value="ECO:0007669"/>
    <property type="project" value="UniProtKB-ARBA"/>
</dbReference>
<dbReference type="InterPro" id="IPR020806">
    <property type="entry name" value="PKS_PP-bd"/>
</dbReference>
<dbReference type="Gene3D" id="1.10.1200.10">
    <property type="entry name" value="ACP-like"/>
    <property type="match status" value="1"/>
</dbReference>
<dbReference type="SUPFAM" id="SSF56801">
    <property type="entry name" value="Acetyl-CoA synthetase-like"/>
    <property type="match status" value="1"/>
</dbReference>
<dbReference type="KEGG" id="sgd:ELQ87_34820"/>
<dbReference type="GO" id="GO:0043041">
    <property type="term" value="P:amino acid activation for nonribosomal peptide biosynthetic process"/>
    <property type="evidence" value="ECO:0007669"/>
    <property type="project" value="TreeGrafter"/>
</dbReference>
<dbReference type="InterPro" id="IPR010071">
    <property type="entry name" value="AA_adenyl_dom"/>
</dbReference>
<sequence>MTTTESARDRLLRQLLAGETSGAAPDRIPRVPPGAKVPLTPAQRRIWFFSRLYADSNEYNVFDLVHVDRTPDEDRLKAALRVLVRRHVALRLRLSEVDGEPVQEDCGTHDPDVTWYDLTGHPDDEAERRATDIANACSREVLRPDRPPLWRFSVIRMPHGRAAFVLGFHHVIADHWSWTRLVDEFVGLLDAPAPEDQPDPRGPDFLDYAAWLHDHHDERRAEEDLAYWTGKLAGPLPVLALPADRPRPKVSTRAGHSVPVRIGTGPLARAARLAREHDTTLYVVALAAYHVLLARLGGQRDLVVGGVFAGRDQPFTEDIFGCFVKSVALRTELPERATFAAAVRAVHRTVLEAQDHQYVPYDDVVARLDVPRDLGVDPVFQAQFSLQTAEGPAADGYRTDPSGLAEYGTAKWDMALVLTETADGLSGLMECSADLFDKATVTRFAAMYTHLLDRLLDDPDAETASHPLITDAERDRVLYGLNAYARPDHPYRSLAEPFEEQVRLRPDATALIGDEGTLTYGELNARANRLAHHLAARGVGPGTRVALCTHRGFAMVVAVYAVAKAGGTYVPLDPELPADRIRFMLQDTGPTTVLTAGTARDRVPAGPWEVISLDDPRPWADRPATDPDRAVPHQVSHLLYTSGSTGRPKAVASDAAGSIADILWMQRNYPYHPGDTALLKTSYGFDVSLWELCWPLYTGARVAVCRPGEHWDVRYLARMIDEYQVTTAYVIPTQLQVFLDELTDGQCTSLRWMISGGEPVTPRLRDACHARLGARLVNGYGPTEAGRVTDMIVPRDPGNPVVPLGRPSDNFRLHVLDEHFDPVPVGVPGEAFIAAEVGLAQGYFNRSALTAERFLPDPFGPPGSRMYRSGDLCRYRDDGVLEHLGRIGDQVKIRGMRIEPAELEAVIAEQDGVERCVVLVVTEADEQHLAAFVVAEDGARPDPDRIAADAARMLPRYMLPTTIEIVDTIVTNVNGKPDRAALLAGRTARGALPEAPTDDAPGYADDTEERMAALFRRVLGVERLAVTDGFFALGGHSLLVFRLISACTAEFGVELDVAEIFAAPTVRDLAARVRGPRSGAARCLVPLAPSAGAPTLVFVHAASGSALPFRELAEHLGGELSVHALQAPGPDTPGAGTVEELALRYLDELEPVRGHGPLFLVGWSMGGSIALEMAREAERRSAPVDATVMLDSWPPAASCATPGERERVRRAIEDLDIGAAEGVDLDTLGGDLVQVTERNRRALLAHRPEPWDGRVHLLRAAEPLPVATAVPTPDEDETAWRGVVPDLVRDVIPGNHLTLLRGDNAADLARRLRRITEESLVFDEI</sequence>
<reference evidence="6 8" key="1">
    <citation type="submission" date="2018-04" db="EMBL/GenBank/DDBJ databases">
        <title>Complete genome sequences of Streptomyces griseoviridis K61 and characterization of antagonistic properties of biological control agents.</title>
        <authorList>
            <person name="Mariita R.M."/>
            <person name="Sello J.K."/>
        </authorList>
    </citation>
    <scope>NUCLEOTIDE SEQUENCE [LARGE SCALE GENOMIC DNA]</scope>
    <source>
        <strain evidence="6 8">K61</strain>
    </source>
</reference>
<dbReference type="Pfam" id="PF00501">
    <property type="entry name" value="AMP-binding"/>
    <property type="match status" value="1"/>
</dbReference>
<dbReference type="InterPro" id="IPR025110">
    <property type="entry name" value="AMP-bd_C"/>
</dbReference>
<dbReference type="InterPro" id="IPR020845">
    <property type="entry name" value="AMP-binding_CS"/>
</dbReference>
<dbReference type="Gene3D" id="3.30.300.30">
    <property type="match status" value="1"/>
</dbReference>
<evidence type="ECO:0000313" key="7">
    <source>
        <dbReference type="Proteomes" id="UP000271291"/>
    </source>
</evidence>
<evidence type="ECO:0000259" key="4">
    <source>
        <dbReference type="PROSITE" id="PS50075"/>
    </source>
</evidence>
<dbReference type="InterPro" id="IPR020802">
    <property type="entry name" value="TesA-like"/>
</dbReference>
<dbReference type="SMART" id="SM00824">
    <property type="entry name" value="PKS_TE"/>
    <property type="match status" value="1"/>
</dbReference>
<dbReference type="GO" id="GO:0031177">
    <property type="term" value="F:phosphopantetheine binding"/>
    <property type="evidence" value="ECO:0007669"/>
    <property type="project" value="InterPro"/>
</dbReference>
<dbReference type="EMBL" id="CP029078">
    <property type="protein sequence ID" value="QCN84322.1"/>
    <property type="molecule type" value="Genomic_DNA"/>
</dbReference>
<dbReference type="SUPFAM" id="SSF47336">
    <property type="entry name" value="ACP-like"/>
    <property type="match status" value="1"/>
</dbReference>
<accession>A0A3Q9L0F4</accession>
<keyword evidence="3" id="KW-0597">Phosphoprotein</keyword>
<keyword evidence="2" id="KW-0596">Phosphopantetheine</keyword>
<dbReference type="Gene3D" id="3.30.559.30">
    <property type="entry name" value="Nonribosomal peptide synthetase, condensation domain"/>
    <property type="match status" value="1"/>
</dbReference>
<dbReference type="InterPro" id="IPR023213">
    <property type="entry name" value="CAT-like_dom_sf"/>
</dbReference>
<protein>
    <submittedName>
        <fullName evidence="5">Amino acid adenylation domain-containing protein</fullName>
    </submittedName>
</protein>
<evidence type="ECO:0000256" key="3">
    <source>
        <dbReference type="ARBA" id="ARBA00022553"/>
    </source>
</evidence>
<dbReference type="InterPro" id="IPR029058">
    <property type="entry name" value="AB_hydrolase_fold"/>
</dbReference>
<dbReference type="PANTHER" id="PTHR45527">
    <property type="entry name" value="NONRIBOSOMAL PEPTIDE SYNTHETASE"/>
    <property type="match status" value="1"/>
</dbReference>
<dbReference type="PROSITE" id="PS50075">
    <property type="entry name" value="CARRIER"/>
    <property type="match status" value="1"/>
</dbReference>
<dbReference type="InterPro" id="IPR000873">
    <property type="entry name" value="AMP-dep_synth/lig_dom"/>
</dbReference>
<dbReference type="GO" id="GO:0005737">
    <property type="term" value="C:cytoplasm"/>
    <property type="evidence" value="ECO:0007669"/>
    <property type="project" value="TreeGrafter"/>
</dbReference>
<dbReference type="Gene3D" id="3.30.559.10">
    <property type="entry name" value="Chloramphenicol acetyltransferase-like domain"/>
    <property type="match status" value="1"/>
</dbReference>
<dbReference type="Proteomes" id="UP000501753">
    <property type="component" value="Chromosome"/>
</dbReference>
<feature type="domain" description="Carrier" evidence="4">
    <location>
        <begin position="1002"/>
        <end position="1077"/>
    </location>
</feature>
<organism evidence="5 7">
    <name type="scientific">Streptomyces griseoviridis</name>
    <dbReference type="NCBI Taxonomy" id="45398"/>
    <lineage>
        <taxon>Bacteria</taxon>
        <taxon>Bacillati</taxon>
        <taxon>Actinomycetota</taxon>
        <taxon>Actinomycetes</taxon>
        <taxon>Kitasatosporales</taxon>
        <taxon>Streptomycetaceae</taxon>
        <taxon>Streptomyces</taxon>
    </lineage>
</organism>
<dbReference type="Gene3D" id="2.30.38.10">
    <property type="entry name" value="Luciferase, Domain 3"/>
    <property type="match status" value="1"/>
</dbReference>
<dbReference type="Gene3D" id="3.40.50.980">
    <property type="match status" value="2"/>
</dbReference>
<name>A0A3Q9L0F4_STRGD</name>
<keyword evidence="8" id="KW-1185">Reference proteome</keyword>
<dbReference type="SMART" id="SM00823">
    <property type="entry name" value="PKS_PP"/>
    <property type="match status" value="1"/>
</dbReference>
<dbReference type="FunFam" id="1.10.1200.10:FF:000005">
    <property type="entry name" value="Nonribosomal peptide synthetase 1"/>
    <property type="match status" value="1"/>
</dbReference>
<dbReference type="RefSeq" id="WP_127181609.1">
    <property type="nucleotide sequence ID" value="NZ_CP029078.1"/>
</dbReference>
<dbReference type="InterPro" id="IPR001242">
    <property type="entry name" value="Condensation_dom"/>
</dbReference>
<dbReference type="Proteomes" id="UP000271291">
    <property type="component" value="Chromosome"/>
</dbReference>
<dbReference type="GO" id="GO:0044550">
    <property type="term" value="P:secondary metabolite biosynthetic process"/>
    <property type="evidence" value="ECO:0007669"/>
    <property type="project" value="TreeGrafter"/>
</dbReference>
<evidence type="ECO:0000256" key="2">
    <source>
        <dbReference type="ARBA" id="ARBA00022450"/>
    </source>
</evidence>
<dbReference type="OrthoDB" id="2472181at2"/>
<evidence type="ECO:0000313" key="8">
    <source>
        <dbReference type="Proteomes" id="UP000501753"/>
    </source>
</evidence>
<proteinExistence type="predicted"/>
<dbReference type="InterPro" id="IPR009081">
    <property type="entry name" value="PP-bd_ACP"/>
</dbReference>
<dbReference type="GO" id="GO:0017000">
    <property type="term" value="P:antibiotic biosynthetic process"/>
    <property type="evidence" value="ECO:0007669"/>
    <property type="project" value="UniProtKB-ARBA"/>
</dbReference>
<dbReference type="NCBIfam" id="TIGR01733">
    <property type="entry name" value="AA-adenyl-dom"/>
    <property type="match status" value="1"/>
</dbReference>
<evidence type="ECO:0000256" key="1">
    <source>
        <dbReference type="ARBA" id="ARBA00001957"/>
    </source>
</evidence>
<dbReference type="CDD" id="cd19531">
    <property type="entry name" value="LCL_NRPS-like"/>
    <property type="match status" value="1"/>
</dbReference>
<dbReference type="FunFam" id="3.40.50.980:FF:000001">
    <property type="entry name" value="Non-ribosomal peptide synthetase"/>
    <property type="match status" value="1"/>
</dbReference>
<comment type="cofactor">
    <cofactor evidence="1">
        <name>pantetheine 4'-phosphate</name>
        <dbReference type="ChEBI" id="CHEBI:47942"/>
    </cofactor>
</comment>
<dbReference type="InterPro" id="IPR045851">
    <property type="entry name" value="AMP-bd_C_sf"/>
</dbReference>
<dbReference type="Pfam" id="PF00668">
    <property type="entry name" value="Condensation"/>
    <property type="match status" value="1"/>
</dbReference>
<dbReference type="GO" id="GO:0003824">
    <property type="term" value="F:catalytic activity"/>
    <property type="evidence" value="ECO:0007669"/>
    <property type="project" value="InterPro"/>
</dbReference>
<dbReference type="InterPro" id="IPR036736">
    <property type="entry name" value="ACP-like_sf"/>
</dbReference>
<evidence type="ECO:0000313" key="6">
    <source>
        <dbReference type="EMBL" id="QCN84322.1"/>
    </source>
</evidence>
<evidence type="ECO:0000313" key="5">
    <source>
        <dbReference type="EMBL" id="AZS88839.1"/>
    </source>
</evidence>
<dbReference type="PANTHER" id="PTHR45527:SF1">
    <property type="entry name" value="FATTY ACID SYNTHASE"/>
    <property type="match status" value="1"/>
</dbReference>
<dbReference type="InterPro" id="IPR001031">
    <property type="entry name" value="Thioesterase"/>
</dbReference>
<dbReference type="SUPFAM" id="SSF53474">
    <property type="entry name" value="alpha/beta-Hydrolases"/>
    <property type="match status" value="1"/>
</dbReference>
<dbReference type="Gene3D" id="3.40.50.1820">
    <property type="entry name" value="alpha/beta hydrolase"/>
    <property type="match status" value="1"/>
</dbReference>